<dbReference type="PROSITE" id="PS52029">
    <property type="entry name" value="LD_TPASE"/>
    <property type="match status" value="1"/>
</dbReference>
<keyword evidence="13" id="KW-0812">Transmembrane</keyword>
<sequence length="452" mass="50565">MTKRILTSQLPLYVVILAFSVALAIGAFFFVRFRTEIYNYTLNLPSANPADDVLQFGSWPALANGQFFEQVRERMTEEKLDFIEADLSEMKLRVYRKGEIAKEFPILTKGRPGSWWETPAGIYKVEGRIENHFSAFARVYLPWSLPFQGNFFIHGWPYYPDGAPVSTQYSGGCIRLSTDDAKALFDMVDVGTPVLVFERDFVRDGFSYAPRIEGVSADGYLAADIKNNFVFAERKSNEIMPVASLTKLMTALVAVEYINIEKELTVPDGAIVKTSIPRLKTGEKLSLYNLLYPLLLESSNEAAETIARTMGRDRFIRLMNQKAQAIGMTNTVFTDPSGSDAGNVSTAQDLFAFAKYLYYNRSFILRFTSGTADTRAYGAPLFTNLQNFNVFTGDPEFVGGKVGLSSSAKQTILSVFEAEMDGEKRPLVVVLLGSEDNASEARALYNWVKTNY</sequence>
<dbReference type="GO" id="GO:0018104">
    <property type="term" value="P:peptidoglycan-protein cross-linking"/>
    <property type="evidence" value="ECO:0007669"/>
    <property type="project" value="TreeGrafter"/>
</dbReference>
<accession>A0A1G2CHA5</accession>
<protein>
    <recommendedName>
        <fullName evidence="14">L,D-TPase catalytic domain-containing protein</fullName>
    </recommendedName>
</protein>
<feature type="active site" evidence="9">
    <location>
        <position position="298"/>
    </location>
</feature>
<evidence type="ECO:0000256" key="12">
    <source>
        <dbReference type="RuleBase" id="RU004016"/>
    </source>
</evidence>
<dbReference type="InterPro" id="IPR012338">
    <property type="entry name" value="Beta-lactam/transpept-like"/>
</dbReference>
<dbReference type="AlphaFoldDB" id="A0A1G2CHA5"/>
<evidence type="ECO:0000256" key="8">
    <source>
        <dbReference type="ARBA" id="ARBA00023316"/>
    </source>
</evidence>
<dbReference type="PANTHER" id="PTHR30582:SF2">
    <property type="entry name" value="L,D-TRANSPEPTIDASE YCIB-RELATED"/>
    <property type="match status" value="1"/>
</dbReference>
<dbReference type="PANTHER" id="PTHR30582">
    <property type="entry name" value="L,D-TRANSPEPTIDASE"/>
    <property type="match status" value="1"/>
</dbReference>
<reference evidence="15 16" key="1">
    <citation type="journal article" date="2016" name="Nat. Commun.">
        <title>Thousands of microbial genomes shed light on interconnected biogeochemical processes in an aquifer system.</title>
        <authorList>
            <person name="Anantharaman K."/>
            <person name="Brown C.T."/>
            <person name="Hug L.A."/>
            <person name="Sharon I."/>
            <person name="Castelle C.J."/>
            <person name="Probst A.J."/>
            <person name="Thomas B.C."/>
            <person name="Singh A."/>
            <person name="Wilkins M.J."/>
            <person name="Karaoz U."/>
            <person name="Brodie E.L."/>
            <person name="Williams K.H."/>
            <person name="Hubbard S.S."/>
            <person name="Banfield J.F."/>
        </authorList>
    </citation>
    <scope>NUCLEOTIDE SEQUENCE [LARGE SCALE GENOMIC DNA]</scope>
</reference>
<feature type="active site" description="Nucleophile" evidence="11">
    <location>
        <position position="173"/>
    </location>
</feature>
<dbReference type="Gene3D" id="2.40.440.10">
    <property type="entry name" value="L,D-transpeptidase catalytic domain-like"/>
    <property type="match status" value="1"/>
</dbReference>
<dbReference type="GO" id="GO:0009002">
    <property type="term" value="F:serine-type D-Ala-D-Ala carboxypeptidase activity"/>
    <property type="evidence" value="ECO:0007669"/>
    <property type="project" value="InterPro"/>
</dbReference>
<gene>
    <name evidence="15" type="ORF">A2946_01815</name>
</gene>
<keyword evidence="5" id="KW-0378">Hydrolase</keyword>
<evidence type="ECO:0000256" key="3">
    <source>
        <dbReference type="ARBA" id="ARBA00022679"/>
    </source>
</evidence>
<feature type="domain" description="L,D-TPase catalytic" evidence="14">
    <location>
        <begin position="81"/>
        <end position="197"/>
    </location>
</feature>
<dbReference type="UniPathway" id="UPA00219"/>
<dbReference type="Proteomes" id="UP000178348">
    <property type="component" value="Unassembled WGS sequence"/>
</dbReference>
<dbReference type="GO" id="GO:0008360">
    <property type="term" value="P:regulation of cell shape"/>
    <property type="evidence" value="ECO:0007669"/>
    <property type="project" value="UniProtKB-UniRule"/>
</dbReference>
<dbReference type="PRINTS" id="PR00725">
    <property type="entry name" value="DADACBPTASE1"/>
</dbReference>
<feature type="active site" description="Proton acceptor" evidence="9">
    <location>
        <position position="247"/>
    </location>
</feature>
<comment type="pathway">
    <text evidence="1 11">Cell wall biogenesis; peptidoglycan biosynthesis.</text>
</comment>
<comment type="caution">
    <text evidence="15">The sequence shown here is derived from an EMBL/GenBank/DDBJ whole genome shotgun (WGS) entry which is preliminary data.</text>
</comment>
<keyword evidence="6 11" id="KW-0133">Cell shape</keyword>
<organism evidence="15 16">
    <name type="scientific">Candidatus Liptonbacteria bacterium RIFCSPLOWO2_01_FULL_53_13</name>
    <dbReference type="NCBI Taxonomy" id="1798651"/>
    <lineage>
        <taxon>Bacteria</taxon>
        <taxon>Candidatus Liptoniibacteriota</taxon>
    </lineage>
</organism>
<keyword evidence="7 11" id="KW-0573">Peptidoglycan synthesis</keyword>
<evidence type="ECO:0000313" key="15">
    <source>
        <dbReference type="EMBL" id="OGZ00783.1"/>
    </source>
</evidence>
<evidence type="ECO:0000256" key="4">
    <source>
        <dbReference type="ARBA" id="ARBA00022729"/>
    </source>
</evidence>
<evidence type="ECO:0000256" key="5">
    <source>
        <dbReference type="ARBA" id="ARBA00022801"/>
    </source>
</evidence>
<evidence type="ECO:0000256" key="10">
    <source>
        <dbReference type="PIRSR" id="PIRSR618044-2"/>
    </source>
</evidence>
<feature type="active site" description="Proton donor/acceptor" evidence="11">
    <location>
        <position position="154"/>
    </location>
</feature>
<name>A0A1G2CHA5_9BACT</name>
<feature type="active site" description="Acyl-ester intermediate" evidence="9">
    <location>
        <position position="244"/>
    </location>
</feature>
<dbReference type="GO" id="GO:0016740">
    <property type="term" value="F:transferase activity"/>
    <property type="evidence" value="ECO:0007669"/>
    <property type="project" value="UniProtKB-KW"/>
</dbReference>
<dbReference type="GO" id="GO:0005576">
    <property type="term" value="C:extracellular region"/>
    <property type="evidence" value="ECO:0007669"/>
    <property type="project" value="TreeGrafter"/>
</dbReference>
<evidence type="ECO:0000256" key="1">
    <source>
        <dbReference type="ARBA" id="ARBA00004752"/>
    </source>
</evidence>
<keyword evidence="13" id="KW-0472">Membrane</keyword>
<evidence type="ECO:0000256" key="11">
    <source>
        <dbReference type="PROSITE-ProRule" id="PRU01373"/>
    </source>
</evidence>
<feature type="transmembrane region" description="Helical" evidence="13">
    <location>
        <begin position="12"/>
        <end position="31"/>
    </location>
</feature>
<evidence type="ECO:0000256" key="9">
    <source>
        <dbReference type="PIRSR" id="PIRSR618044-1"/>
    </source>
</evidence>
<evidence type="ECO:0000256" key="2">
    <source>
        <dbReference type="ARBA" id="ARBA00007164"/>
    </source>
</evidence>
<keyword evidence="13" id="KW-1133">Transmembrane helix</keyword>
<dbReference type="InterPro" id="IPR001967">
    <property type="entry name" value="Peptidase_S11_N"/>
</dbReference>
<dbReference type="InterPro" id="IPR050979">
    <property type="entry name" value="LD-transpeptidase"/>
</dbReference>
<feature type="binding site" evidence="10">
    <location>
        <position position="401"/>
    </location>
    <ligand>
        <name>substrate</name>
    </ligand>
</feature>
<dbReference type="InterPro" id="IPR005490">
    <property type="entry name" value="LD_TPept_cat_dom"/>
</dbReference>
<dbReference type="SUPFAM" id="SSF141523">
    <property type="entry name" value="L,D-transpeptidase catalytic domain-like"/>
    <property type="match status" value="1"/>
</dbReference>
<dbReference type="Pfam" id="PF00768">
    <property type="entry name" value="Peptidase_S11"/>
    <property type="match status" value="1"/>
</dbReference>
<evidence type="ECO:0000259" key="14">
    <source>
        <dbReference type="PROSITE" id="PS52029"/>
    </source>
</evidence>
<dbReference type="Pfam" id="PF03734">
    <property type="entry name" value="YkuD"/>
    <property type="match status" value="1"/>
</dbReference>
<dbReference type="CDD" id="cd16913">
    <property type="entry name" value="YkuD_like"/>
    <property type="match status" value="1"/>
</dbReference>
<evidence type="ECO:0000256" key="6">
    <source>
        <dbReference type="ARBA" id="ARBA00022960"/>
    </source>
</evidence>
<dbReference type="EMBL" id="MHLB01000056">
    <property type="protein sequence ID" value="OGZ00783.1"/>
    <property type="molecule type" value="Genomic_DNA"/>
</dbReference>
<evidence type="ECO:0000313" key="16">
    <source>
        <dbReference type="Proteomes" id="UP000178348"/>
    </source>
</evidence>
<dbReference type="GO" id="GO:0071555">
    <property type="term" value="P:cell wall organization"/>
    <property type="evidence" value="ECO:0007669"/>
    <property type="project" value="UniProtKB-UniRule"/>
</dbReference>
<comment type="similarity">
    <text evidence="2 12">Belongs to the peptidase S11 family.</text>
</comment>
<dbReference type="SUPFAM" id="SSF56601">
    <property type="entry name" value="beta-lactamase/transpeptidase-like"/>
    <property type="match status" value="1"/>
</dbReference>
<proteinExistence type="inferred from homology"/>
<dbReference type="InterPro" id="IPR018044">
    <property type="entry name" value="Peptidase_S11"/>
</dbReference>
<keyword evidence="4" id="KW-0732">Signal</keyword>
<dbReference type="GO" id="GO:0071972">
    <property type="term" value="F:peptidoglycan L,D-transpeptidase activity"/>
    <property type="evidence" value="ECO:0007669"/>
    <property type="project" value="TreeGrafter"/>
</dbReference>
<dbReference type="InterPro" id="IPR038063">
    <property type="entry name" value="Transpep_catalytic_dom"/>
</dbReference>
<keyword evidence="3" id="KW-0808">Transferase</keyword>
<evidence type="ECO:0000256" key="7">
    <source>
        <dbReference type="ARBA" id="ARBA00022984"/>
    </source>
</evidence>
<keyword evidence="8 11" id="KW-0961">Cell wall biogenesis/degradation</keyword>
<dbReference type="Gene3D" id="3.40.710.10">
    <property type="entry name" value="DD-peptidase/beta-lactamase superfamily"/>
    <property type="match status" value="1"/>
</dbReference>
<dbReference type="GO" id="GO:0006508">
    <property type="term" value="P:proteolysis"/>
    <property type="evidence" value="ECO:0007669"/>
    <property type="project" value="InterPro"/>
</dbReference>
<evidence type="ECO:0000256" key="13">
    <source>
        <dbReference type="SAM" id="Phobius"/>
    </source>
</evidence>